<keyword evidence="1" id="KW-1133">Transmembrane helix</keyword>
<reference evidence="4" key="1">
    <citation type="journal article" date="2014" name="Int. J. Syst. Evol. Microbiol.">
        <title>Complete genome of a new Firmicutes species belonging to the dominant human colonic microbiota ('Ruminococcus bicirculans') reveals two chromosomes and a selective capacity to utilize plant glucans.</title>
        <authorList>
            <consortium name="NISC Comparative Sequencing Program"/>
            <person name="Wegmann U."/>
            <person name="Louis P."/>
            <person name="Goesmann A."/>
            <person name="Henrissat B."/>
            <person name="Duncan S.H."/>
            <person name="Flint H.J."/>
        </authorList>
    </citation>
    <scope>NUCLEOTIDE SEQUENCE</scope>
    <source>
        <strain evidence="4">NBRC 107715</strain>
    </source>
</reference>
<comment type="caution">
    <text evidence="3">The sequence shown here is derived from an EMBL/GenBank/DDBJ whole genome shotgun (WGS) entry which is preliminary data.</text>
</comment>
<evidence type="ECO:0000313" key="5">
    <source>
        <dbReference type="Proteomes" id="UP000321960"/>
    </source>
</evidence>
<evidence type="ECO:0000313" key="6">
    <source>
        <dbReference type="Proteomes" id="UP001156856"/>
    </source>
</evidence>
<evidence type="ECO:0000256" key="1">
    <source>
        <dbReference type="SAM" id="Phobius"/>
    </source>
</evidence>
<dbReference type="AlphaFoldDB" id="A0A512IWX8"/>
<accession>A0A512IWX8</accession>
<proteinExistence type="predicted"/>
<dbReference type="PANTHER" id="PTHR30373:SF8">
    <property type="entry name" value="BLL7265 PROTEIN"/>
    <property type="match status" value="1"/>
</dbReference>
<dbReference type="InterPro" id="IPR007621">
    <property type="entry name" value="TPM_dom"/>
</dbReference>
<keyword evidence="1" id="KW-0812">Transmembrane</keyword>
<evidence type="ECO:0000313" key="3">
    <source>
        <dbReference type="EMBL" id="GEP02205.1"/>
    </source>
</evidence>
<dbReference type="PANTHER" id="PTHR30373">
    <property type="entry name" value="UPF0603 PROTEIN YGCG"/>
    <property type="match status" value="1"/>
</dbReference>
<gene>
    <name evidence="4" type="ORF">GCM10007888_05310</name>
    <name evidence="3" type="ORF">MOX02_02430</name>
</gene>
<reference evidence="4" key="4">
    <citation type="submission" date="2023-01" db="EMBL/GenBank/DDBJ databases">
        <title>Draft genome sequence of Methylobacterium oxalidis strain NBRC 107715.</title>
        <authorList>
            <person name="Sun Q."/>
            <person name="Mori K."/>
        </authorList>
    </citation>
    <scope>NUCLEOTIDE SEQUENCE</scope>
    <source>
        <strain evidence="4">NBRC 107715</strain>
    </source>
</reference>
<feature type="transmembrane region" description="Helical" evidence="1">
    <location>
        <begin position="38"/>
        <end position="58"/>
    </location>
</feature>
<reference evidence="6" key="2">
    <citation type="journal article" date="2019" name="Int. J. Syst. Evol. Microbiol.">
        <title>The Global Catalogue of Microorganisms (GCM) 10K type strain sequencing project: providing services to taxonomists for standard genome sequencing and annotation.</title>
        <authorList>
            <consortium name="The Broad Institute Genomics Platform"/>
            <consortium name="The Broad Institute Genome Sequencing Center for Infectious Disease"/>
            <person name="Wu L."/>
            <person name="Ma J."/>
        </authorList>
    </citation>
    <scope>NUCLEOTIDE SEQUENCE [LARGE SCALE GENOMIC DNA]</scope>
    <source>
        <strain evidence="6">NBRC 107715</strain>
    </source>
</reference>
<keyword evidence="6" id="KW-1185">Reference proteome</keyword>
<dbReference type="Proteomes" id="UP000321960">
    <property type="component" value="Unassembled WGS sequence"/>
</dbReference>
<dbReference type="Gene3D" id="3.10.310.50">
    <property type="match status" value="1"/>
</dbReference>
<feature type="transmembrane region" description="Helical" evidence="1">
    <location>
        <begin position="64"/>
        <end position="85"/>
    </location>
</feature>
<reference evidence="3 5" key="3">
    <citation type="submission" date="2019-07" db="EMBL/GenBank/DDBJ databases">
        <title>Whole genome shotgun sequence of Methylobacterium oxalidis NBRC 107715.</title>
        <authorList>
            <person name="Hosoyama A."/>
            <person name="Uohara A."/>
            <person name="Ohji S."/>
            <person name="Ichikawa N."/>
        </authorList>
    </citation>
    <scope>NUCLEOTIDE SEQUENCE [LARGE SCALE GENOMIC DNA]</scope>
    <source>
        <strain evidence="3 5">NBRC 107715</strain>
    </source>
</reference>
<dbReference type="Proteomes" id="UP001156856">
    <property type="component" value="Unassembled WGS sequence"/>
</dbReference>
<evidence type="ECO:0000313" key="4">
    <source>
        <dbReference type="EMBL" id="GLS62150.1"/>
    </source>
</evidence>
<protein>
    <submittedName>
        <fullName evidence="3">Membrane protein</fullName>
    </submittedName>
</protein>
<dbReference type="EMBL" id="BSPK01000004">
    <property type="protein sequence ID" value="GLS62150.1"/>
    <property type="molecule type" value="Genomic_DNA"/>
</dbReference>
<evidence type="ECO:0000259" key="2">
    <source>
        <dbReference type="Pfam" id="PF04536"/>
    </source>
</evidence>
<dbReference type="EMBL" id="BJZU01000003">
    <property type="protein sequence ID" value="GEP02205.1"/>
    <property type="molecule type" value="Genomic_DNA"/>
</dbReference>
<organism evidence="3 5">
    <name type="scientific">Methylobacterium oxalidis</name>
    <dbReference type="NCBI Taxonomy" id="944322"/>
    <lineage>
        <taxon>Bacteria</taxon>
        <taxon>Pseudomonadati</taxon>
        <taxon>Pseudomonadota</taxon>
        <taxon>Alphaproteobacteria</taxon>
        <taxon>Hyphomicrobiales</taxon>
        <taxon>Methylobacteriaceae</taxon>
        <taxon>Methylobacterium</taxon>
    </lineage>
</organism>
<name>A0A512IWX8_9HYPH</name>
<dbReference type="Pfam" id="PF04536">
    <property type="entry name" value="TPM_phosphatase"/>
    <property type="match status" value="1"/>
</dbReference>
<sequence length="206" mass="21506">MTETLPPAALARIAEAVGVAERGTAGEIVVMVSDHAGLYRSTVMVGALVAALVLPWPLILLTGWSAASIALAQGLLVLAFLAATLDPGLRMRLVPRRVARARAREAAQRAFRQRGLSRTRGRTGVLIFLALAEHHAEIVADEGVLRAAGPDPWNGAIAGLLDALRRGETEAGLVAAVRAVGAILAEACPPVAGDVDELPNRVIVEE</sequence>
<feature type="domain" description="TPM" evidence="2">
    <location>
        <begin position="101"/>
        <end position="182"/>
    </location>
</feature>
<keyword evidence="1" id="KW-0472">Membrane</keyword>